<evidence type="ECO:0000313" key="6">
    <source>
        <dbReference type="Proteomes" id="UP000321049"/>
    </source>
</evidence>
<gene>
    <name evidence="5" type="ORF">CTE05_10990</name>
</gene>
<evidence type="ECO:0000256" key="1">
    <source>
        <dbReference type="ARBA" id="ARBA00023015"/>
    </source>
</evidence>
<reference evidence="5 6" key="1">
    <citation type="submission" date="2019-07" db="EMBL/GenBank/DDBJ databases">
        <title>Whole genome shotgun sequence of Cellulomonas terrae NBRC 100819.</title>
        <authorList>
            <person name="Hosoyama A."/>
            <person name="Uohara A."/>
            <person name="Ohji S."/>
            <person name="Ichikawa N."/>
        </authorList>
    </citation>
    <scope>NUCLEOTIDE SEQUENCE [LARGE SCALE GENOMIC DNA]</scope>
    <source>
        <strain evidence="5 6">NBRC 100819</strain>
    </source>
</reference>
<keyword evidence="1" id="KW-0805">Transcription regulation</keyword>
<dbReference type="InterPro" id="IPR050204">
    <property type="entry name" value="AraC_XylS_family_regulators"/>
</dbReference>
<sequence length="227" mass="24746">MSFLYEERASSSVFVDVVWHTQDTSDGTYLASADARWDLIFTISADGQRVLLSGPSTQPTPVPYTAGNRNVGIRFAAGAYFTHVPVDAMRDRTERLTMPTPGLFLLGGSAWPFPGTDDALVDALVESFARTGLLAHDDVVEAALDGGPVPLSPRSVERHFTHATGMSPREVRRIARAREAVARLQRGEAIADVAHRLGYADQSHLTRELKRLTGYTPGQSQGRDEPV</sequence>
<accession>A0A511JHS4</accession>
<organism evidence="5 6">
    <name type="scientific">Cellulomonas terrae</name>
    <dbReference type="NCBI Taxonomy" id="311234"/>
    <lineage>
        <taxon>Bacteria</taxon>
        <taxon>Bacillati</taxon>
        <taxon>Actinomycetota</taxon>
        <taxon>Actinomycetes</taxon>
        <taxon>Micrococcales</taxon>
        <taxon>Cellulomonadaceae</taxon>
        <taxon>Cellulomonas</taxon>
    </lineage>
</organism>
<evidence type="ECO:0000259" key="4">
    <source>
        <dbReference type="PROSITE" id="PS01124"/>
    </source>
</evidence>
<comment type="caution">
    <text evidence="5">The sequence shown here is derived from an EMBL/GenBank/DDBJ whole genome shotgun (WGS) entry which is preliminary data.</text>
</comment>
<evidence type="ECO:0000256" key="2">
    <source>
        <dbReference type="ARBA" id="ARBA00023125"/>
    </source>
</evidence>
<dbReference type="PANTHER" id="PTHR46796:SF13">
    <property type="entry name" value="HTH-TYPE TRANSCRIPTIONAL ACTIVATOR RHAS"/>
    <property type="match status" value="1"/>
</dbReference>
<dbReference type="GO" id="GO:0003700">
    <property type="term" value="F:DNA-binding transcription factor activity"/>
    <property type="evidence" value="ECO:0007669"/>
    <property type="project" value="InterPro"/>
</dbReference>
<keyword evidence="6" id="KW-1185">Reference proteome</keyword>
<dbReference type="PROSITE" id="PS01124">
    <property type="entry name" value="HTH_ARAC_FAMILY_2"/>
    <property type="match status" value="1"/>
</dbReference>
<evidence type="ECO:0000256" key="3">
    <source>
        <dbReference type="ARBA" id="ARBA00023163"/>
    </source>
</evidence>
<name>A0A511JHS4_9CELL</name>
<dbReference type="PANTHER" id="PTHR46796">
    <property type="entry name" value="HTH-TYPE TRANSCRIPTIONAL ACTIVATOR RHAS-RELATED"/>
    <property type="match status" value="1"/>
</dbReference>
<dbReference type="RefSeq" id="WP_146845094.1">
    <property type="nucleotide sequence ID" value="NZ_BJWH01000003.1"/>
</dbReference>
<keyword evidence="3" id="KW-0804">Transcription</keyword>
<dbReference type="GO" id="GO:0043565">
    <property type="term" value="F:sequence-specific DNA binding"/>
    <property type="evidence" value="ECO:0007669"/>
    <property type="project" value="InterPro"/>
</dbReference>
<dbReference type="SUPFAM" id="SSF46689">
    <property type="entry name" value="Homeodomain-like"/>
    <property type="match status" value="1"/>
</dbReference>
<proteinExistence type="predicted"/>
<dbReference type="Proteomes" id="UP000321049">
    <property type="component" value="Unassembled WGS sequence"/>
</dbReference>
<dbReference type="Pfam" id="PF12833">
    <property type="entry name" value="HTH_18"/>
    <property type="match status" value="1"/>
</dbReference>
<keyword evidence="2" id="KW-0238">DNA-binding</keyword>
<dbReference type="InterPro" id="IPR018060">
    <property type="entry name" value="HTH_AraC"/>
</dbReference>
<dbReference type="AlphaFoldDB" id="A0A511JHS4"/>
<dbReference type="OrthoDB" id="2559672at2"/>
<dbReference type="InterPro" id="IPR009057">
    <property type="entry name" value="Homeodomain-like_sf"/>
</dbReference>
<protein>
    <submittedName>
        <fullName evidence="5">AraC family transcriptional regulator</fullName>
    </submittedName>
</protein>
<feature type="domain" description="HTH araC/xylS-type" evidence="4">
    <location>
        <begin position="151"/>
        <end position="223"/>
    </location>
</feature>
<dbReference type="Gene3D" id="1.10.10.60">
    <property type="entry name" value="Homeodomain-like"/>
    <property type="match status" value="1"/>
</dbReference>
<dbReference type="SMART" id="SM00342">
    <property type="entry name" value="HTH_ARAC"/>
    <property type="match status" value="1"/>
</dbReference>
<evidence type="ECO:0000313" key="5">
    <source>
        <dbReference type="EMBL" id="GEL97552.1"/>
    </source>
</evidence>
<dbReference type="EMBL" id="BJWH01000003">
    <property type="protein sequence ID" value="GEL97552.1"/>
    <property type="molecule type" value="Genomic_DNA"/>
</dbReference>